<sequence length="106" mass="12455">MIQLIALSIFIVSLAVVVFMLNRKIPVLVKLPQDGHHGLKKHKIILNTEKKIKDFHFNFFKKQIYLHKFLSIIKLLTLKIETKIDTLLQGIRKKAQQLDKEINKKK</sequence>
<organism evidence="1 2">
    <name type="scientific">Candidatus Staskawiczbacteria bacterium RIFCSPHIGHO2_02_FULL_33_16</name>
    <dbReference type="NCBI Taxonomy" id="1802204"/>
    <lineage>
        <taxon>Bacteria</taxon>
        <taxon>Candidatus Staskawicziibacteriota</taxon>
    </lineage>
</organism>
<reference evidence="1 2" key="1">
    <citation type="journal article" date="2016" name="Nat. Commun.">
        <title>Thousands of microbial genomes shed light on interconnected biogeochemical processes in an aquifer system.</title>
        <authorList>
            <person name="Anantharaman K."/>
            <person name="Brown C.T."/>
            <person name="Hug L.A."/>
            <person name="Sharon I."/>
            <person name="Castelle C.J."/>
            <person name="Probst A.J."/>
            <person name="Thomas B.C."/>
            <person name="Singh A."/>
            <person name="Wilkins M.J."/>
            <person name="Karaoz U."/>
            <person name="Brodie E.L."/>
            <person name="Williams K.H."/>
            <person name="Hubbard S.S."/>
            <person name="Banfield J.F."/>
        </authorList>
    </citation>
    <scope>NUCLEOTIDE SEQUENCE [LARGE SCALE GENOMIC DNA]</scope>
</reference>
<evidence type="ECO:0000313" key="1">
    <source>
        <dbReference type="EMBL" id="OGZ66294.1"/>
    </source>
</evidence>
<protein>
    <submittedName>
        <fullName evidence="1">Uncharacterized protein</fullName>
    </submittedName>
</protein>
<dbReference type="Proteomes" id="UP000179183">
    <property type="component" value="Unassembled WGS sequence"/>
</dbReference>
<dbReference type="AlphaFoldDB" id="A0A1G2HUU2"/>
<dbReference type="EMBL" id="MHOQ01000028">
    <property type="protein sequence ID" value="OGZ66294.1"/>
    <property type="molecule type" value="Genomic_DNA"/>
</dbReference>
<accession>A0A1G2HUU2</accession>
<comment type="caution">
    <text evidence="1">The sequence shown here is derived from an EMBL/GenBank/DDBJ whole genome shotgun (WGS) entry which is preliminary data.</text>
</comment>
<gene>
    <name evidence="1" type="ORF">A3D34_03155</name>
</gene>
<name>A0A1G2HUU2_9BACT</name>
<proteinExistence type="predicted"/>
<evidence type="ECO:0000313" key="2">
    <source>
        <dbReference type="Proteomes" id="UP000179183"/>
    </source>
</evidence>